<evidence type="ECO:0000313" key="3">
    <source>
        <dbReference type="Proteomes" id="UP000463883"/>
    </source>
</evidence>
<keyword evidence="1" id="KW-0472">Membrane</keyword>
<sequence>MENRYRNRKYISSMVLSSIIFILLLSFNFKLYNEPCNPGDFKEIWVDQTKVLNHCILTNSYSGENITESSSTNHLLEVVFIGITADLFLLSFKHSIFYRGKMLSREKRTLVSLCVRMDE</sequence>
<evidence type="ECO:0000313" key="2">
    <source>
        <dbReference type="EMBL" id="QHI73308.1"/>
    </source>
</evidence>
<feature type="transmembrane region" description="Helical" evidence="1">
    <location>
        <begin position="78"/>
        <end position="98"/>
    </location>
</feature>
<proteinExistence type="predicted"/>
<reference evidence="2 3" key="1">
    <citation type="submission" date="2020-01" db="EMBL/GenBank/DDBJ databases">
        <title>Genomic analysis of Aminipila sp. CBA3637.</title>
        <authorList>
            <person name="Kim Y.B."/>
            <person name="Roh S.W."/>
        </authorList>
    </citation>
    <scope>NUCLEOTIDE SEQUENCE [LARGE SCALE GENOMIC DNA]</scope>
    <source>
        <strain evidence="2 3">CBA3637</strain>
    </source>
</reference>
<keyword evidence="1" id="KW-1133">Transmembrane helix</keyword>
<dbReference type="AlphaFoldDB" id="A0A6P1MMI8"/>
<protein>
    <submittedName>
        <fullName evidence="2">Uncharacterized protein</fullName>
    </submittedName>
</protein>
<dbReference type="Proteomes" id="UP000463883">
    <property type="component" value="Chromosome"/>
</dbReference>
<feature type="transmembrane region" description="Helical" evidence="1">
    <location>
        <begin position="12"/>
        <end position="32"/>
    </location>
</feature>
<accession>A0A6P1MMI8</accession>
<gene>
    <name evidence="2" type="ORF">Ami3637_13825</name>
</gene>
<name>A0A6P1MMI8_9FIRM</name>
<dbReference type="KEGG" id="amic:Ami3637_13825"/>
<evidence type="ECO:0000256" key="1">
    <source>
        <dbReference type="SAM" id="Phobius"/>
    </source>
</evidence>
<keyword evidence="1" id="KW-0812">Transmembrane</keyword>
<dbReference type="RefSeq" id="WP_162363073.1">
    <property type="nucleotide sequence ID" value="NZ_CP047591.1"/>
</dbReference>
<keyword evidence="3" id="KW-1185">Reference proteome</keyword>
<organism evidence="2 3">
    <name type="scientific">Aminipila terrae</name>
    <dbReference type="NCBI Taxonomy" id="2697030"/>
    <lineage>
        <taxon>Bacteria</taxon>
        <taxon>Bacillati</taxon>
        <taxon>Bacillota</taxon>
        <taxon>Clostridia</taxon>
        <taxon>Peptostreptococcales</taxon>
        <taxon>Anaerovoracaceae</taxon>
        <taxon>Aminipila</taxon>
    </lineage>
</organism>
<dbReference type="EMBL" id="CP047591">
    <property type="protein sequence ID" value="QHI73308.1"/>
    <property type="molecule type" value="Genomic_DNA"/>
</dbReference>